<proteinExistence type="predicted"/>
<protein>
    <submittedName>
        <fullName evidence="1">Uncharacterized protein</fullName>
    </submittedName>
</protein>
<evidence type="ECO:0000313" key="1">
    <source>
        <dbReference type="EMBL" id="CAD9571914.1"/>
    </source>
</evidence>
<dbReference type="EMBL" id="HBGW01045135">
    <property type="protein sequence ID" value="CAD9571914.1"/>
    <property type="molecule type" value="Transcribed_RNA"/>
</dbReference>
<name>A0A7S2KD40_9DINO</name>
<sequence length="256" mass="27347">MTWLESGRARKPLPGLDGGVFSHCMVPDMEDAFSHSDTEDEELAERLLGESSGMAGGGYVRDVGSILTPQAHLISGPVAAGDMTASSLPPCEVEVVLPETWKIGQLIRLQGPYGEFTVRPPADAATGTKTKIRLVPRPEFRIEVPPAASTGSEIKFTRADGAKISVQVPEGMQPGERFDVLPPAMMVQVPKGACAGRTVVFSAAGSLEIPEHVLAGQDSEARLCRVTIPKGYEENDYFAVRLPAMARADDDSPFTI</sequence>
<gene>
    <name evidence="1" type="ORF">BRAN1462_LOCUS28652</name>
</gene>
<organism evidence="1">
    <name type="scientific">Zooxanthella nutricula</name>
    <dbReference type="NCBI Taxonomy" id="1333877"/>
    <lineage>
        <taxon>Eukaryota</taxon>
        <taxon>Sar</taxon>
        <taxon>Alveolata</taxon>
        <taxon>Dinophyceae</taxon>
        <taxon>Peridiniales</taxon>
        <taxon>Peridiniales incertae sedis</taxon>
        <taxon>Zooxanthella</taxon>
    </lineage>
</organism>
<reference evidence="1" key="1">
    <citation type="submission" date="2021-01" db="EMBL/GenBank/DDBJ databases">
        <authorList>
            <person name="Corre E."/>
            <person name="Pelletier E."/>
            <person name="Niang G."/>
            <person name="Scheremetjew M."/>
            <person name="Finn R."/>
            <person name="Kale V."/>
            <person name="Holt S."/>
            <person name="Cochrane G."/>
            <person name="Meng A."/>
            <person name="Brown T."/>
            <person name="Cohen L."/>
        </authorList>
    </citation>
    <scope>NUCLEOTIDE SEQUENCE</scope>
    <source>
        <strain evidence="1">RCC3387</strain>
    </source>
</reference>
<accession>A0A7S2KD40</accession>
<dbReference type="AlphaFoldDB" id="A0A7S2KD40"/>